<dbReference type="Proteomes" id="UP001597203">
    <property type="component" value="Unassembled WGS sequence"/>
</dbReference>
<dbReference type="InterPro" id="IPR036388">
    <property type="entry name" value="WH-like_DNA-bd_sf"/>
</dbReference>
<keyword evidence="3" id="KW-1185">Reference proteome</keyword>
<organism evidence="2 3">
    <name type="scientific">Sphingobium olei</name>
    <dbReference type="NCBI Taxonomy" id="420955"/>
    <lineage>
        <taxon>Bacteria</taxon>
        <taxon>Pseudomonadati</taxon>
        <taxon>Pseudomonadota</taxon>
        <taxon>Alphaproteobacteria</taxon>
        <taxon>Sphingomonadales</taxon>
        <taxon>Sphingomonadaceae</taxon>
        <taxon>Sphingobium</taxon>
    </lineage>
</organism>
<dbReference type="Pfam" id="PF01726">
    <property type="entry name" value="LexA_DNA_bind"/>
    <property type="match status" value="1"/>
</dbReference>
<reference evidence="3" key="1">
    <citation type="journal article" date="2019" name="Int. J. Syst. Evol. Microbiol.">
        <title>The Global Catalogue of Microorganisms (GCM) 10K type strain sequencing project: providing services to taxonomists for standard genome sequencing and annotation.</title>
        <authorList>
            <consortium name="The Broad Institute Genomics Platform"/>
            <consortium name="The Broad Institute Genome Sequencing Center for Infectious Disease"/>
            <person name="Wu L."/>
            <person name="Ma J."/>
        </authorList>
    </citation>
    <scope>NUCLEOTIDE SEQUENCE [LARGE SCALE GENOMIC DNA]</scope>
    <source>
        <strain evidence="3">CCUG 54329</strain>
    </source>
</reference>
<sequence>MQVEAIRLTPTMGSRKEQLLDFIRAFYAAHGVGPTITEMANALQCARSRIHDAIRKLEREQRIHRVLGKPRGITPISGHEEAIRQLQAIGYIVNPGRMELLAPPPPLLDLDEGGRLKIC</sequence>
<evidence type="ECO:0000313" key="2">
    <source>
        <dbReference type="EMBL" id="MFD1103697.1"/>
    </source>
</evidence>
<gene>
    <name evidence="2" type="ORF">ACFQ24_02030</name>
</gene>
<evidence type="ECO:0000259" key="1">
    <source>
        <dbReference type="Pfam" id="PF01726"/>
    </source>
</evidence>
<dbReference type="EMBL" id="JBHTLS010000009">
    <property type="protein sequence ID" value="MFD1103697.1"/>
    <property type="molecule type" value="Genomic_DNA"/>
</dbReference>
<dbReference type="RefSeq" id="WP_380908706.1">
    <property type="nucleotide sequence ID" value="NZ_JBHTLS010000009.1"/>
</dbReference>
<comment type="caution">
    <text evidence="2">The sequence shown here is derived from an EMBL/GenBank/DDBJ whole genome shotgun (WGS) entry which is preliminary data.</text>
</comment>
<dbReference type="InterPro" id="IPR006199">
    <property type="entry name" value="LexA_DNA-bd_dom"/>
</dbReference>
<name>A0ABW3NXZ4_9SPHN</name>
<accession>A0ABW3NXZ4</accession>
<dbReference type="SUPFAM" id="SSF46785">
    <property type="entry name" value="Winged helix' DNA-binding domain"/>
    <property type="match status" value="1"/>
</dbReference>
<feature type="domain" description="LexA repressor DNA-binding" evidence="1">
    <location>
        <begin position="14"/>
        <end position="72"/>
    </location>
</feature>
<protein>
    <submittedName>
        <fullName evidence="2">LexA family protein</fullName>
    </submittedName>
</protein>
<proteinExistence type="predicted"/>
<dbReference type="InterPro" id="IPR036390">
    <property type="entry name" value="WH_DNA-bd_sf"/>
</dbReference>
<dbReference type="Gene3D" id="1.10.10.10">
    <property type="entry name" value="Winged helix-like DNA-binding domain superfamily/Winged helix DNA-binding domain"/>
    <property type="match status" value="1"/>
</dbReference>
<evidence type="ECO:0000313" key="3">
    <source>
        <dbReference type="Proteomes" id="UP001597203"/>
    </source>
</evidence>